<name>A0A1E3WL45_9VIBR</name>
<protein>
    <recommendedName>
        <fullName evidence="3">Flp pilus assembly protein TadG</fullName>
    </recommendedName>
</protein>
<reference evidence="1 2" key="1">
    <citation type="submission" date="2016-08" db="EMBL/GenBank/DDBJ databases">
        <title>Genome sequencing of Vibrio scophthalmi strain FP3289, an isolated from Paralichthys olivaceus.</title>
        <authorList>
            <person name="Han H.-J."/>
        </authorList>
    </citation>
    <scope>NUCLEOTIDE SEQUENCE [LARGE SCALE GENOMIC DNA]</scope>
    <source>
        <strain evidence="1 2">FP3289</strain>
    </source>
</reference>
<dbReference type="EMBL" id="MDCJ01000002">
    <property type="protein sequence ID" value="ODS10445.1"/>
    <property type="molecule type" value="Genomic_DNA"/>
</dbReference>
<dbReference type="Proteomes" id="UP000095131">
    <property type="component" value="Unassembled WGS sequence"/>
</dbReference>
<dbReference type="PATRIC" id="fig|45658.8.peg.691"/>
<accession>A0A1E3WL45</accession>
<dbReference type="OrthoDB" id="6555614at2"/>
<dbReference type="AlphaFoldDB" id="A0A1E3WL45"/>
<comment type="caution">
    <text evidence="1">The sequence shown here is derived from an EMBL/GenBank/DDBJ whole genome shotgun (WGS) entry which is preliminary data.</text>
</comment>
<evidence type="ECO:0008006" key="3">
    <source>
        <dbReference type="Google" id="ProtNLM"/>
    </source>
</evidence>
<evidence type="ECO:0000313" key="1">
    <source>
        <dbReference type="EMBL" id="ODS10445.1"/>
    </source>
</evidence>
<evidence type="ECO:0000313" key="2">
    <source>
        <dbReference type="Proteomes" id="UP000095131"/>
    </source>
</evidence>
<sequence length="161" mass="18157">MKKKQKGVVTIEFALGFFAFWLMVAAWAELSFMSYISAVNDLAIAEASRSAKKDTQDYIDSFYEQLENSDSVWSGLVDKSKFKASVRYVADMNELQLVDAVCLPGDASQTAECGVADDAAIAIYYISYDFDSIFGYFIDDTTIFGREVIVVQEYERDKFEI</sequence>
<organism evidence="1 2">
    <name type="scientific">Vibrio scophthalmi</name>
    <dbReference type="NCBI Taxonomy" id="45658"/>
    <lineage>
        <taxon>Bacteria</taxon>
        <taxon>Pseudomonadati</taxon>
        <taxon>Pseudomonadota</taxon>
        <taxon>Gammaproteobacteria</taxon>
        <taxon>Vibrionales</taxon>
        <taxon>Vibrionaceae</taxon>
        <taxon>Vibrio</taxon>
    </lineage>
</organism>
<gene>
    <name evidence="1" type="ORF">VSF3289_00700</name>
</gene>
<proteinExistence type="predicted"/>
<dbReference type="RefSeq" id="WP_009387921.1">
    <property type="nucleotide sequence ID" value="NZ_CP134277.1"/>
</dbReference>